<dbReference type="Gene3D" id="1.10.287.130">
    <property type="match status" value="1"/>
</dbReference>
<feature type="region of interest" description="Disordered" evidence="13">
    <location>
        <begin position="148"/>
        <end position="195"/>
    </location>
</feature>
<evidence type="ECO:0000256" key="6">
    <source>
        <dbReference type="ARBA" id="ARBA00022777"/>
    </source>
</evidence>
<dbReference type="EMBL" id="JAHHIF010000077">
    <property type="protein sequence ID" value="MBW4548943.1"/>
    <property type="molecule type" value="Genomic_DNA"/>
</dbReference>
<keyword evidence="9" id="KW-0238">DNA-binding</keyword>
<feature type="domain" description="PAS" evidence="17">
    <location>
        <begin position="527"/>
        <end position="600"/>
    </location>
</feature>
<evidence type="ECO:0000256" key="11">
    <source>
        <dbReference type="ARBA" id="ARBA00074306"/>
    </source>
</evidence>
<evidence type="ECO:0000313" key="18">
    <source>
        <dbReference type="EMBL" id="MBW4548943.1"/>
    </source>
</evidence>
<keyword evidence="14" id="KW-0472">Membrane</keyword>
<dbReference type="InterPro" id="IPR004358">
    <property type="entry name" value="Sig_transdc_His_kin-like_C"/>
</dbReference>
<evidence type="ECO:0000256" key="1">
    <source>
        <dbReference type="ARBA" id="ARBA00000085"/>
    </source>
</evidence>
<dbReference type="PANTHER" id="PTHR43047">
    <property type="entry name" value="TWO-COMPONENT HISTIDINE PROTEIN KINASE"/>
    <property type="match status" value="1"/>
</dbReference>
<feature type="modified residue" description="4-aspartylphosphate" evidence="12">
    <location>
        <position position="970"/>
    </location>
</feature>
<name>A0A951PSH2_9CYAN</name>
<evidence type="ECO:0000259" key="17">
    <source>
        <dbReference type="PROSITE" id="PS50112"/>
    </source>
</evidence>
<proteinExistence type="inferred from homology"/>
<dbReference type="InterPro" id="IPR011006">
    <property type="entry name" value="CheY-like_superfamily"/>
</dbReference>
<evidence type="ECO:0000256" key="8">
    <source>
        <dbReference type="ARBA" id="ARBA00023015"/>
    </source>
</evidence>
<dbReference type="EC" id="2.7.13.3" evidence="3"/>
<dbReference type="Pfam" id="PF02518">
    <property type="entry name" value="HATPase_c"/>
    <property type="match status" value="1"/>
</dbReference>
<evidence type="ECO:0000256" key="9">
    <source>
        <dbReference type="ARBA" id="ARBA00023125"/>
    </source>
</evidence>
<dbReference type="SUPFAM" id="SSF55874">
    <property type="entry name" value="ATPase domain of HSP90 chaperone/DNA topoisomerase II/histidine kinase"/>
    <property type="match status" value="1"/>
</dbReference>
<dbReference type="SMART" id="SM00388">
    <property type="entry name" value="HisKA"/>
    <property type="match status" value="1"/>
</dbReference>
<dbReference type="PROSITE" id="PS50112">
    <property type="entry name" value="PAS"/>
    <property type="match status" value="1"/>
</dbReference>
<organism evidence="18 19">
    <name type="scientific">Symplocastrum torsivum CPER-KK1</name>
    <dbReference type="NCBI Taxonomy" id="450513"/>
    <lineage>
        <taxon>Bacteria</taxon>
        <taxon>Bacillati</taxon>
        <taxon>Cyanobacteriota</taxon>
        <taxon>Cyanophyceae</taxon>
        <taxon>Oscillatoriophycideae</taxon>
        <taxon>Oscillatoriales</taxon>
        <taxon>Microcoleaceae</taxon>
        <taxon>Symplocastrum</taxon>
    </lineage>
</organism>
<dbReference type="SUPFAM" id="SSF55785">
    <property type="entry name" value="PYP-like sensor domain (PAS domain)"/>
    <property type="match status" value="1"/>
</dbReference>
<feature type="domain" description="Histidine kinase" evidence="15">
    <location>
        <begin position="655"/>
        <end position="887"/>
    </location>
</feature>
<dbReference type="GO" id="GO:0003677">
    <property type="term" value="F:DNA binding"/>
    <property type="evidence" value="ECO:0007669"/>
    <property type="project" value="UniProtKB-KW"/>
</dbReference>
<dbReference type="SUPFAM" id="SSF52172">
    <property type="entry name" value="CheY-like"/>
    <property type="match status" value="1"/>
</dbReference>
<feature type="compositionally biased region" description="Acidic residues" evidence="13">
    <location>
        <begin position="156"/>
        <end position="170"/>
    </location>
</feature>
<dbReference type="FunFam" id="3.40.50.2300:FF:000001">
    <property type="entry name" value="DNA-binding response regulator PhoB"/>
    <property type="match status" value="1"/>
</dbReference>
<dbReference type="SUPFAM" id="SSF47384">
    <property type="entry name" value="Homodimeric domain of signal transducing histidine kinase"/>
    <property type="match status" value="1"/>
</dbReference>
<dbReference type="PRINTS" id="PR00344">
    <property type="entry name" value="BCTRLSENSOR"/>
</dbReference>
<reference evidence="18" key="1">
    <citation type="submission" date="2021-05" db="EMBL/GenBank/DDBJ databases">
        <authorList>
            <person name="Pietrasiak N."/>
            <person name="Ward R."/>
            <person name="Stajich J.E."/>
            <person name="Kurbessoian T."/>
        </authorList>
    </citation>
    <scope>NUCLEOTIDE SEQUENCE</scope>
    <source>
        <strain evidence="18">CPER-KK1</strain>
    </source>
</reference>
<protein>
    <recommendedName>
        <fullName evidence="11">Circadian input-output histidine kinase CikA</fullName>
        <ecNumber evidence="3">2.7.13.3</ecNumber>
    </recommendedName>
</protein>
<dbReference type="Gene3D" id="3.40.50.2300">
    <property type="match status" value="1"/>
</dbReference>
<evidence type="ECO:0000256" key="10">
    <source>
        <dbReference type="ARBA" id="ARBA00023163"/>
    </source>
</evidence>
<dbReference type="NCBIfam" id="TIGR00229">
    <property type="entry name" value="sensory_box"/>
    <property type="match status" value="1"/>
</dbReference>
<dbReference type="GO" id="GO:0009927">
    <property type="term" value="F:histidine phosphotransfer kinase activity"/>
    <property type="evidence" value="ECO:0007669"/>
    <property type="project" value="TreeGrafter"/>
</dbReference>
<dbReference type="CDD" id="cd16922">
    <property type="entry name" value="HATPase_EvgS-ArcB-TorS-like"/>
    <property type="match status" value="1"/>
</dbReference>
<dbReference type="PROSITE" id="PS50110">
    <property type="entry name" value="RESPONSE_REGULATORY"/>
    <property type="match status" value="1"/>
</dbReference>
<keyword evidence="4 12" id="KW-0597">Phosphoprotein</keyword>
<dbReference type="InterPro" id="IPR003661">
    <property type="entry name" value="HisK_dim/P_dom"/>
</dbReference>
<dbReference type="SMART" id="SM00448">
    <property type="entry name" value="REC"/>
    <property type="match status" value="1"/>
</dbReference>
<dbReference type="InterPro" id="IPR003018">
    <property type="entry name" value="GAF"/>
</dbReference>
<evidence type="ECO:0000259" key="16">
    <source>
        <dbReference type="PROSITE" id="PS50110"/>
    </source>
</evidence>
<dbReference type="Gene3D" id="3.30.565.10">
    <property type="entry name" value="Histidine kinase-like ATPase, C-terminal domain"/>
    <property type="match status" value="1"/>
</dbReference>
<accession>A0A951PSH2</accession>
<comment type="similarity">
    <text evidence="2">In the N-terminal section; belongs to the phytochrome family.</text>
</comment>
<keyword evidence="10" id="KW-0804">Transcription</keyword>
<comment type="caution">
    <text evidence="18">The sequence shown here is derived from an EMBL/GenBank/DDBJ whole genome shotgun (WGS) entry which is preliminary data.</text>
</comment>
<keyword evidence="7" id="KW-0902">Two-component regulatory system</keyword>
<keyword evidence="6" id="KW-0418">Kinase</keyword>
<dbReference type="Proteomes" id="UP000753908">
    <property type="component" value="Unassembled WGS sequence"/>
</dbReference>
<evidence type="ECO:0000256" key="4">
    <source>
        <dbReference type="ARBA" id="ARBA00022553"/>
    </source>
</evidence>
<dbReference type="Pfam" id="PF01590">
    <property type="entry name" value="GAF"/>
    <property type="match status" value="1"/>
</dbReference>
<evidence type="ECO:0000256" key="7">
    <source>
        <dbReference type="ARBA" id="ARBA00023012"/>
    </source>
</evidence>
<dbReference type="CDD" id="cd00130">
    <property type="entry name" value="PAS"/>
    <property type="match status" value="1"/>
</dbReference>
<feature type="domain" description="Response regulatory" evidence="16">
    <location>
        <begin position="921"/>
        <end position="1034"/>
    </location>
</feature>
<evidence type="ECO:0000256" key="2">
    <source>
        <dbReference type="ARBA" id="ARBA00006402"/>
    </source>
</evidence>
<dbReference type="SMART" id="SM00091">
    <property type="entry name" value="PAS"/>
    <property type="match status" value="1"/>
</dbReference>
<evidence type="ECO:0000256" key="5">
    <source>
        <dbReference type="ARBA" id="ARBA00022679"/>
    </source>
</evidence>
<dbReference type="InterPro" id="IPR005467">
    <property type="entry name" value="His_kinase_dom"/>
</dbReference>
<dbReference type="GO" id="GO:0000155">
    <property type="term" value="F:phosphorelay sensor kinase activity"/>
    <property type="evidence" value="ECO:0007669"/>
    <property type="project" value="InterPro"/>
</dbReference>
<keyword evidence="14" id="KW-0812">Transmembrane</keyword>
<feature type="compositionally biased region" description="Polar residues" evidence="13">
    <location>
        <begin position="174"/>
        <end position="189"/>
    </location>
</feature>
<dbReference type="InterPro" id="IPR036097">
    <property type="entry name" value="HisK_dim/P_sf"/>
</dbReference>
<dbReference type="InterPro" id="IPR001789">
    <property type="entry name" value="Sig_transdc_resp-reg_receiver"/>
</dbReference>
<keyword evidence="14" id="KW-1133">Transmembrane helix</keyword>
<dbReference type="InterPro" id="IPR013767">
    <property type="entry name" value="PAS_fold"/>
</dbReference>
<dbReference type="GO" id="GO:0005886">
    <property type="term" value="C:plasma membrane"/>
    <property type="evidence" value="ECO:0007669"/>
    <property type="project" value="TreeGrafter"/>
</dbReference>
<dbReference type="SMART" id="SM00387">
    <property type="entry name" value="HATPase_c"/>
    <property type="match status" value="1"/>
</dbReference>
<feature type="transmembrane region" description="Helical" evidence="14">
    <location>
        <begin position="304"/>
        <end position="324"/>
    </location>
</feature>
<dbReference type="GO" id="GO:0006355">
    <property type="term" value="P:regulation of DNA-templated transcription"/>
    <property type="evidence" value="ECO:0007669"/>
    <property type="project" value="InterPro"/>
</dbReference>
<evidence type="ECO:0000256" key="12">
    <source>
        <dbReference type="PROSITE-ProRule" id="PRU00169"/>
    </source>
</evidence>
<dbReference type="SMART" id="SM00065">
    <property type="entry name" value="GAF"/>
    <property type="match status" value="1"/>
</dbReference>
<dbReference type="SUPFAM" id="SSF55781">
    <property type="entry name" value="GAF domain-like"/>
    <property type="match status" value="1"/>
</dbReference>
<dbReference type="AlphaFoldDB" id="A0A951PSH2"/>
<dbReference type="PANTHER" id="PTHR43047:SF72">
    <property type="entry name" value="OSMOSENSING HISTIDINE PROTEIN KINASE SLN1"/>
    <property type="match status" value="1"/>
</dbReference>
<evidence type="ECO:0000259" key="15">
    <source>
        <dbReference type="PROSITE" id="PS50109"/>
    </source>
</evidence>
<dbReference type="Pfam" id="PF00072">
    <property type="entry name" value="Response_reg"/>
    <property type="match status" value="1"/>
</dbReference>
<dbReference type="Pfam" id="PF00989">
    <property type="entry name" value="PAS"/>
    <property type="match status" value="1"/>
</dbReference>
<dbReference type="PROSITE" id="PS50109">
    <property type="entry name" value="HIS_KIN"/>
    <property type="match status" value="1"/>
</dbReference>
<keyword evidence="8" id="KW-0805">Transcription regulation</keyword>
<dbReference type="Gene3D" id="3.30.450.40">
    <property type="match status" value="1"/>
</dbReference>
<evidence type="ECO:0000256" key="13">
    <source>
        <dbReference type="SAM" id="MobiDB-lite"/>
    </source>
</evidence>
<dbReference type="CDD" id="cd12912">
    <property type="entry name" value="PDC2_MCP_like"/>
    <property type="match status" value="1"/>
</dbReference>
<dbReference type="FunFam" id="3.30.565.10:FF:000010">
    <property type="entry name" value="Sensor histidine kinase RcsC"/>
    <property type="match status" value="1"/>
</dbReference>
<dbReference type="InterPro" id="IPR029016">
    <property type="entry name" value="GAF-like_dom_sf"/>
</dbReference>
<dbReference type="InterPro" id="IPR003594">
    <property type="entry name" value="HATPase_dom"/>
</dbReference>
<gene>
    <name evidence="18" type="ORF">KME25_31750</name>
</gene>
<dbReference type="InterPro" id="IPR000014">
    <property type="entry name" value="PAS"/>
</dbReference>
<sequence length="1055" mass="116965">MVLSVGATAITSYWVVRSLIIDSLKANALLQVRNAGNEIDRQLATLLAQVEALASTDNVRNLNWSTSEPYLLRELNRLTDFQMFVMAKSDGSYYATNTGLSKANLSHHTHFKQALEGKTFVDDPVVFPSTGERFVNIVAPIWSIPGSDRTQLSSEDSSEVSPEDSSEISPEDTAQGTDSLTSELDQKSQPIGEFAGPVSVTELSNVVTKTRLGRESYAFALDSKGTPFVHPDHDLIKKSRSFLESTDPDLVKIAQAMVNRQQGVQQVQIGGESVYVAYSPLDKANWSLGLVIPRANLEGELRGLNLLASVVGAILVVTVIIALWQMQSLEQLRIRVAQEALLNRITARIRESIELETIWQTTVDEFAALLNLDRAIFCWYHRDRQELEVVCENRREDLPTHLGCISIASFGDLGDRLNRCESVRLDNVAKNRNLPADVKQAYIEMGIASYLAMPVLVQGNTPAYFICVYSKPRRWRDREIELLDSIADQLAIAIHQTRLHTQTQEHLQTVSEQAGHLAEATVRQQETLAYLSAIINNLADGLLVTDTRGKISHWNPALSAMFNLEDINLVNLDCKDIFSPKVAELVVTTKQYLTEVFTAEVELVGNRFGKAVATAILKQSTSNGLDKTCIGSVILIRDVTLEKEVDQVKTDFISTVSHELRTPLTSILGFAKIVSKKLEDTIFPKVQAEEAKTQRTIKQIGQNIDIMVSEGERLTKLINDVLDIAKMEAGRVDWNMQYFSVHELIERATSATFALIEQKGLELIVDVKEDLPQILGDRDRLLQVVINLISNALKFTDEGSVTCKATCIDNEITISVIDTGIGIPEVDQPKIFEKFKQVGNPLTDKPKGTGLGLSICQQIVKHHGGKIWVESELGQGSTFSFTLPISCSAVDEVKTIDISTPGKQLQSVASIESSPADLNKTILVVDDEAPLRELLRQQLTTEGYKVREAKDGRDAIAKVNQELPDLVILDVKMPEMSGFDVAAVLKNNPQSMSIPIIMLSVAEEHERGYRLGIDRYLNKPINTQELINEIRYLLSQGTATKKVIVVDREDGKNQS</sequence>
<dbReference type="Pfam" id="PF00512">
    <property type="entry name" value="HisKA"/>
    <property type="match status" value="1"/>
</dbReference>
<evidence type="ECO:0000256" key="14">
    <source>
        <dbReference type="SAM" id="Phobius"/>
    </source>
</evidence>
<comment type="catalytic activity">
    <reaction evidence="1">
        <text>ATP + protein L-histidine = ADP + protein N-phospho-L-histidine.</text>
        <dbReference type="EC" id="2.7.13.3"/>
    </reaction>
</comment>
<evidence type="ECO:0000256" key="3">
    <source>
        <dbReference type="ARBA" id="ARBA00012438"/>
    </source>
</evidence>
<dbReference type="Gene3D" id="3.30.450.20">
    <property type="entry name" value="PAS domain"/>
    <property type="match status" value="3"/>
</dbReference>
<dbReference type="InterPro" id="IPR035965">
    <property type="entry name" value="PAS-like_dom_sf"/>
</dbReference>
<dbReference type="CDD" id="cd00082">
    <property type="entry name" value="HisKA"/>
    <property type="match status" value="1"/>
</dbReference>
<reference evidence="18" key="2">
    <citation type="journal article" date="2022" name="Microbiol. Resour. Announc.">
        <title>Metagenome Sequencing to Explore Phylogenomics of Terrestrial Cyanobacteria.</title>
        <authorList>
            <person name="Ward R.D."/>
            <person name="Stajich J.E."/>
            <person name="Johansen J.R."/>
            <person name="Huntemann M."/>
            <person name="Clum A."/>
            <person name="Foster B."/>
            <person name="Foster B."/>
            <person name="Roux S."/>
            <person name="Palaniappan K."/>
            <person name="Varghese N."/>
            <person name="Mukherjee S."/>
            <person name="Reddy T.B.K."/>
            <person name="Daum C."/>
            <person name="Copeland A."/>
            <person name="Chen I.A."/>
            <person name="Ivanova N.N."/>
            <person name="Kyrpides N.C."/>
            <person name="Shapiro N."/>
            <person name="Eloe-Fadrosh E.A."/>
            <person name="Pietrasiak N."/>
        </authorList>
    </citation>
    <scope>NUCLEOTIDE SEQUENCE</scope>
    <source>
        <strain evidence="18">CPER-KK1</strain>
    </source>
</reference>
<dbReference type="InterPro" id="IPR036890">
    <property type="entry name" value="HATPase_C_sf"/>
</dbReference>
<evidence type="ECO:0000313" key="19">
    <source>
        <dbReference type="Proteomes" id="UP000753908"/>
    </source>
</evidence>
<keyword evidence="5" id="KW-0808">Transferase</keyword>